<keyword evidence="3 8" id="KW-0560">Oxidoreductase</keyword>
<keyword evidence="6" id="KW-0534">Nitrate assimilation</keyword>
<dbReference type="PANTHER" id="PTHR21496">
    <property type="entry name" value="FERREDOXIN-RELATED"/>
    <property type="match status" value="1"/>
</dbReference>
<dbReference type="PANTHER" id="PTHR21496:SF23">
    <property type="entry name" value="3-PHENYLPROPIONATE_CINNAMIC ACID DIOXYGENASE FERREDOXIN SUBUNIT"/>
    <property type="match status" value="1"/>
</dbReference>
<dbReference type="Pfam" id="PF00355">
    <property type="entry name" value="Rieske"/>
    <property type="match status" value="1"/>
</dbReference>
<evidence type="ECO:0000256" key="3">
    <source>
        <dbReference type="ARBA" id="ARBA00023002"/>
    </source>
</evidence>
<gene>
    <name evidence="8" type="ORF">MNBD_DELTA01-920</name>
</gene>
<dbReference type="PROSITE" id="PS51296">
    <property type="entry name" value="RIESKE"/>
    <property type="match status" value="1"/>
</dbReference>
<dbReference type="InterPro" id="IPR036922">
    <property type="entry name" value="Rieske_2Fe-2S_sf"/>
</dbReference>
<dbReference type="AlphaFoldDB" id="A0A3B0R380"/>
<keyword evidence="5" id="KW-0411">Iron-sulfur</keyword>
<evidence type="ECO:0000256" key="6">
    <source>
        <dbReference type="ARBA" id="ARBA00023063"/>
    </source>
</evidence>
<dbReference type="GO" id="GO:0008942">
    <property type="term" value="F:nitrite reductase [NAD(P)H] activity"/>
    <property type="evidence" value="ECO:0007669"/>
    <property type="project" value="UniProtKB-EC"/>
</dbReference>
<accession>A0A3B0R380</accession>
<proteinExistence type="predicted"/>
<dbReference type="GO" id="GO:0046872">
    <property type="term" value="F:metal ion binding"/>
    <property type="evidence" value="ECO:0007669"/>
    <property type="project" value="UniProtKB-KW"/>
</dbReference>
<dbReference type="GO" id="GO:0042128">
    <property type="term" value="P:nitrate assimilation"/>
    <property type="evidence" value="ECO:0007669"/>
    <property type="project" value="UniProtKB-KW"/>
</dbReference>
<evidence type="ECO:0000256" key="5">
    <source>
        <dbReference type="ARBA" id="ARBA00023014"/>
    </source>
</evidence>
<dbReference type="InterPro" id="IPR012748">
    <property type="entry name" value="Rieske-like_NirD"/>
</dbReference>
<dbReference type="SUPFAM" id="SSF50022">
    <property type="entry name" value="ISP domain"/>
    <property type="match status" value="1"/>
</dbReference>
<protein>
    <submittedName>
        <fullName evidence="8">Nitrite reductase [NAD(P)H] small subunit</fullName>
        <ecNumber evidence="8">1.7.1.4</ecNumber>
    </submittedName>
</protein>
<dbReference type="GO" id="GO:0051537">
    <property type="term" value="F:2 iron, 2 sulfur cluster binding"/>
    <property type="evidence" value="ECO:0007669"/>
    <property type="project" value="UniProtKB-KW"/>
</dbReference>
<keyword evidence="4" id="KW-0408">Iron</keyword>
<evidence type="ECO:0000256" key="4">
    <source>
        <dbReference type="ARBA" id="ARBA00023004"/>
    </source>
</evidence>
<evidence type="ECO:0000259" key="7">
    <source>
        <dbReference type="PROSITE" id="PS51296"/>
    </source>
</evidence>
<keyword evidence="2" id="KW-0479">Metal-binding</keyword>
<reference evidence="8" key="1">
    <citation type="submission" date="2018-06" db="EMBL/GenBank/DDBJ databases">
        <authorList>
            <person name="Zhirakovskaya E."/>
        </authorList>
    </citation>
    <scope>NUCLEOTIDE SEQUENCE</scope>
</reference>
<evidence type="ECO:0000313" key="8">
    <source>
        <dbReference type="EMBL" id="VAV82318.1"/>
    </source>
</evidence>
<evidence type="ECO:0000256" key="1">
    <source>
        <dbReference type="ARBA" id="ARBA00022714"/>
    </source>
</evidence>
<dbReference type="EMBL" id="UOEA01000013">
    <property type="protein sequence ID" value="VAV82318.1"/>
    <property type="molecule type" value="Genomic_DNA"/>
</dbReference>
<dbReference type="Gene3D" id="2.102.10.10">
    <property type="entry name" value="Rieske [2Fe-2S] iron-sulphur domain"/>
    <property type="match status" value="1"/>
</dbReference>
<dbReference type="CDD" id="cd03530">
    <property type="entry name" value="Rieske_NirD_small_Bacillus"/>
    <property type="match status" value="1"/>
</dbReference>
<evidence type="ECO:0000256" key="2">
    <source>
        <dbReference type="ARBA" id="ARBA00022723"/>
    </source>
</evidence>
<dbReference type="NCBIfam" id="TIGR02378">
    <property type="entry name" value="nirD_assim_sml"/>
    <property type="match status" value="1"/>
</dbReference>
<name>A0A3B0R380_9ZZZZ</name>
<feature type="domain" description="Rieske" evidence="7">
    <location>
        <begin position="4"/>
        <end position="99"/>
    </location>
</feature>
<dbReference type="EC" id="1.7.1.4" evidence="8"/>
<sequence>MKWYKVCAAEDIKIKTSRKINAGELTLALFHLTDGRFMAVEDRCPHKDGPLSDGIITGSTVTCPLHNWRINLISGEALPPDCGCVKTFKTKVKDDVIWVEL</sequence>
<dbReference type="InterPro" id="IPR017941">
    <property type="entry name" value="Rieske_2Fe-2S"/>
</dbReference>
<organism evidence="8">
    <name type="scientific">hydrothermal vent metagenome</name>
    <dbReference type="NCBI Taxonomy" id="652676"/>
    <lineage>
        <taxon>unclassified sequences</taxon>
        <taxon>metagenomes</taxon>
        <taxon>ecological metagenomes</taxon>
    </lineage>
</organism>
<keyword evidence="1" id="KW-0001">2Fe-2S</keyword>